<evidence type="ECO:0000256" key="7">
    <source>
        <dbReference type="ARBA" id="ARBA00023053"/>
    </source>
</evidence>
<keyword evidence="8 11" id="KW-0406">Ion transport</keyword>
<sequence>MTKQTSIQKSSIVERLIAKSTLEHITSNGTIAAGVMVCSALLALIVANSALFEPVHKVFAMHIGISFGTIGLFMPLETFINDFLMSIFFLLVGIELKYEMVVGELRRPRQAMLPMLAAVGGVCAPALIYTLLNPAPTAHGWAIPIATDIAFALGIMSLLGKRIAAETKVFFSTLAIADDLLAIVVLALFYGQSLNISWCAATLIVIVLLAACARGRIYSSKPYLILGVALWFCMFNSGIHPTLSGVILAFFLPAKSDIHFSHLHMWLSGQVDKLEGTLISDEHILGQHEATATAKRIEHVVHRITPPLQRMEHYISVAVNFVILPLFAFSNAQLRLVDVNVLEFARDSVSQGVFLGAVIGKPLGIILVTFILVKIGFAKLPNHVDWVQIIGVGIMGALGFTMSILISGLAFSSEKEILAAKFAVLVGSFTASILGILFIRIAQSTRAKAYRKRVAQKLSTN</sequence>
<dbReference type="HAMAP" id="MF_01844">
    <property type="entry name" value="NhaA"/>
    <property type="match status" value="1"/>
</dbReference>
<dbReference type="EMBL" id="AEDQ01000029">
    <property type="protein sequence ID" value="EFL43892.1"/>
    <property type="molecule type" value="Genomic_DNA"/>
</dbReference>
<evidence type="ECO:0000256" key="6">
    <source>
        <dbReference type="ARBA" id="ARBA00022989"/>
    </source>
</evidence>
<feature type="transmembrane region" description="Helical" evidence="11">
    <location>
        <begin position="58"/>
        <end position="76"/>
    </location>
</feature>
<keyword evidence="4 11" id="KW-1003">Cell membrane</keyword>
<evidence type="ECO:0000256" key="8">
    <source>
        <dbReference type="ARBA" id="ARBA00023065"/>
    </source>
</evidence>
<dbReference type="NCBIfam" id="TIGR00773">
    <property type="entry name" value="NhaA"/>
    <property type="match status" value="1"/>
</dbReference>
<gene>
    <name evidence="11 12" type="primary">nhaA</name>
    <name evidence="12" type="ORF">HMPREF9248_0496</name>
</gene>
<keyword evidence="3 11" id="KW-0050">Antiport</keyword>
<accession>A0ABN0AZI1</accession>
<evidence type="ECO:0000256" key="2">
    <source>
        <dbReference type="ARBA" id="ARBA00022448"/>
    </source>
</evidence>
<feature type="transmembrane region" description="Helical" evidence="11">
    <location>
        <begin position="313"/>
        <end position="332"/>
    </location>
</feature>
<keyword evidence="9 11" id="KW-0472">Membrane</keyword>
<keyword evidence="6 11" id="KW-1133">Transmembrane helix</keyword>
<evidence type="ECO:0000256" key="5">
    <source>
        <dbReference type="ARBA" id="ARBA00022692"/>
    </source>
</evidence>
<evidence type="ECO:0000256" key="3">
    <source>
        <dbReference type="ARBA" id="ARBA00022449"/>
    </source>
</evidence>
<keyword evidence="13" id="KW-1185">Reference proteome</keyword>
<comment type="subcellular location">
    <subcellularLocation>
        <location evidence="1">Cell inner membrane</location>
        <topology evidence="1">Multi-pass membrane protein</topology>
    </subcellularLocation>
    <subcellularLocation>
        <location evidence="11">Cell membrane</location>
        <topology evidence="11">Multi-pass membrane protein</topology>
    </subcellularLocation>
</comment>
<feature type="transmembrane region" description="Helical" evidence="11">
    <location>
        <begin position="422"/>
        <end position="442"/>
    </location>
</feature>
<dbReference type="Pfam" id="PF06965">
    <property type="entry name" value="Na_H_antiport_1"/>
    <property type="match status" value="1"/>
</dbReference>
<keyword evidence="2 11" id="KW-0813">Transport</keyword>
<feature type="transmembrane region" description="Helical" evidence="11">
    <location>
        <begin position="195"/>
        <end position="212"/>
    </location>
</feature>
<proteinExistence type="inferred from homology"/>
<feature type="transmembrane region" description="Helical" evidence="11">
    <location>
        <begin position="31"/>
        <end position="51"/>
    </location>
</feature>
<feature type="transmembrane region" description="Helical" evidence="11">
    <location>
        <begin position="169"/>
        <end position="189"/>
    </location>
</feature>
<keyword evidence="7 11" id="KW-0915">Sodium</keyword>
<dbReference type="PANTHER" id="PTHR30341">
    <property type="entry name" value="SODIUM ION/PROTON ANTIPORTER NHAA-RELATED"/>
    <property type="match status" value="1"/>
</dbReference>
<dbReference type="InterPro" id="IPR004670">
    <property type="entry name" value="NhaA"/>
</dbReference>
<keyword evidence="10 11" id="KW-0739">Sodium transport</keyword>
<keyword evidence="5 11" id="KW-0812">Transmembrane</keyword>
<comment type="function">
    <text evidence="11">Na(+)/H(+) antiporter that extrudes sodium in exchange for external protons.</text>
</comment>
<evidence type="ECO:0000256" key="4">
    <source>
        <dbReference type="ARBA" id="ARBA00022475"/>
    </source>
</evidence>
<feature type="transmembrane region" description="Helical" evidence="11">
    <location>
        <begin position="138"/>
        <end position="160"/>
    </location>
</feature>
<protein>
    <recommendedName>
        <fullName evidence="11">Na(+)/H(+) antiporter NhaA</fullName>
    </recommendedName>
    <alternativeName>
        <fullName evidence="11">Sodium/proton antiporter NhaA</fullName>
    </alternativeName>
</protein>
<comment type="similarity">
    <text evidence="11">Belongs to the NhaA Na(+)/H(+) (TC 2.A.33) antiporter family.</text>
</comment>
<evidence type="ECO:0000313" key="13">
    <source>
        <dbReference type="Proteomes" id="UP000004431"/>
    </source>
</evidence>
<dbReference type="Gene3D" id="1.20.1530.10">
    <property type="entry name" value="Na+/H+ antiporter like domain"/>
    <property type="match status" value="1"/>
</dbReference>
<feature type="transmembrane region" description="Helical" evidence="11">
    <location>
        <begin position="353"/>
        <end position="377"/>
    </location>
</feature>
<evidence type="ECO:0000256" key="1">
    <source>
        <dbReference type="ARBA" id="ARBA00004429"/>
    </source>
</evidence>
<evidence type="ECO:0000256" key="9">
    <source>
        <dbReference type="ARBA" id="ARBA00023136"/>
    </source>
</evidence>
<evidence type="ECO:0000256" key="11">
    <source>
        <dbReference type="HAMAP-Rule" id="MF_01844"/>
    </source>
</evidence>
<organism evidence="12 13">
    <name type="scientific">Fannyhessea vaginae PB189-T1-4</name>
    <dbReference type="NCBI Taxonomy" id="866774"/>
    <lineage>
        <taxon>Bacteria</taxon>
        <taxon>Bacillati</taxon>
        <taxon>Actinomycetota</taxon>
        <taxon>Coriobacteriia</taxon>
        <taxon>Coriobacteriales</taxon>
        <taxon>Atopobiaceae</taxon>
        <taxon>Fannyhessea</taxon>
    </lineage>
</organism>
<dbReference type="InterPro" id="IPR023171">
    <property type="entry name" value="Na/H_antiporter_dom_sf"/>
</dbReference>
<evidence type="ECO:0000256" key="10">
    <source>
        <dbReference type="ARBA" id="ARBA00023201"/>
    </source>
</evidence>
<comment type="caution">
    <text evidence="12">The sequence shown here is derived from an EMBL/GenBank/DDBJ whole genome shotgun (WGS) entry which is preliminary data.</text>
</comment>
<evidence type="ECO:0000313" key="12">
    <source>
        <dbReference type="EMBL" id="EFL43892.1"/>
    </source>
</evidence>
<dbReference type="Proteomes" id="UP000004431">
    <property type="component" value="Unassembled WGS sequence"/>
</dbReference>
<comment type="catalytic activity">
    <reaction evidence="11">
        <text>Na(+)(in) + 2 H(+)(out) = Na(+)(out) + 2 H(+)(in)</text>
        <dbReference type="Rhea" id="RHEA:29251"/>
        <dbReference type="ChEBI" id="CHEBI:15378"/>
        <dbReference type="ChEBI" id="CHEBI:29101"/>
    </reaction>
</comment>
<name>A0ABN0AZI1_9ACTN</name>
<reference evidence="12 13" key="1">
    <citation type="submission" date="2010-08" db="EMBL/GenBank/DDBJ databases">
        <authorList>
            <person name="Durkin A.S."/>
            <person name="Madupu R."/>
            <person name="Torralba M."/>
            <person name="Gillis M."/>
            <person name="Methe B."/>
            <person name="Sutton G."/>
            <person name="Nelson K.E."/>
        </authorList>
    </citation>
    <scope>NUCLEOTIDE SEQUENCE [LARGE SCALE GENOMIC DNA]</scope>
    <source>
        <strain evidence="12 13">PB189-T1-4</strain>
    </source>
</reference>
<feature type="transmembrane region" description="Helical" evidence="11">
    <location>
        <begin position="224"/>
        <end position="252"/>
    </location>
</feature>
<feature type="transmembrane region" description="Helical" evidence="11">
    <location>
        <begin position="389"/>
        <end position="410"/>
    </location>
</feature>
<dbReference type="PANTHER" id="PTHR30341:SF0">
    <property type="entry name" value="NA(+)_H(+) ANTIPORTER NHAA"/>
    <property type="match status" value="1"/>
</dbReference>
<dbReference type="RefSeq" id="WP_006304562.1">
    <property type="nucleotide sequence ID" value="NZ_AEDQ01000029.1"/>
</dbReference>
<feature type="transmembrane region" description="Helical" evidence="11">
    <location>
        <begin position="112"/>
        <end position="132"/>
    </location>
</feature>